<gene>
    <name evidence="1" type="ORF">ERJ77_28840</name>
</gene>
<dbReference type="EMBL" id="SCLC01002070">
    <property type="protein sequence ID" value="MBF4438425.1"/>
    <property type="molecule type" value="Genomic_DNA"/>
</dbReference>
<proteinExistence type="predicted"/>
<evidence type="ECO:0000313" key="2">
    <source>
        <dbReference type="Proteomes" id="UP000786185"/>
    </source>
</evidence>
<protein>
    <submittedName>
        <fullName evidence="1">Phosphohydrolase</fullName>
    </submittedName>
</protein>
<feature type="non-terminal residue" evidence="1">
    <location>
        <position position="76"/>
    </location>
</feature>
<comment type="caution">
    <text evidence="1">The sequence shown here is derived from an EMBL/GenBank/DDBJ whole genome shotgun (WGS) entry which is preliminary data.</text>
</comment>
<dbReference type="Proteomes" id="UP000786185">
    <property type="component" value="Unassembled WGS sequence"/>
</dbReference>
<name>A0AAW4BK93_VIBAN</name>
<reference evidence="1" key="1">
    <citation type="journal article" date="2021" name="PeerJ">
        <title>Analysis of 44 Vibrio anguillarum genomes reveals high genetic diversity.</title>
        <authorList>
            <person name="Hansen M.J."/>
            <person name="Dalsgaard I."/>
        </authorList>
    </citation>
    <scope>NUCLEOTIDE SEQUENCE</scope>
    <source>
        <strain evidence="1">850617-1/1</strain>
    </source>
</reference>
<accession>A0AAW4BK93</accession>
<evidence type="ECO:0000313" key="1">
    <source>
        <dbReference type="EMBL" id="MBF4438425.1"/>
    </source>
</evidence>
<organism evidence="1 2">
    <name type="scientific">Vibrio anguillarum</name>
    <name type="common">Listonella anguillarum</name>
    <dbReference type="NCBI Taxonomy" id="55601"/>
    <lineage>
        <taxon>Bacteria</taxon>
        <taxon>Pseudomonadati</taxon>
        <taxon>Pseudomonadota</taxon>
        <taxon>Gammaproteobacteria</taxon>
        <taxon>Vibrionales</taxon>
        <taxon>Vibrionaceae</taxon>
        <taxon>Vibrio</taxon>
    </lineage>
</organism>
<dbReference type="AlphaFoldDB" id="A0AAW4BK93"/>
<sequence>MFKNLFFQTKALPELSSQLDADIPRYPPFLKGLPAASPEDLQSTQDELIAKLRQVLGFNLRDFQRLIQPCIDHLAA</sequence>